<dbReference type="RefSeq" id="WP_109694427.1">
    <property type="nucleotide sequence ID" value="NZ_QGDD01000005.1"/>
</dbReference>
<keyword evidence="11" id="KW-1185">Reference proteome</keyword>
<dbReference type="Gene3D" id="1.10.10.10">
    <property type="entry name" value="Winged helix-like DNA-binding domain superfamily/Winged helix DNA-binding domain"/>
    <property type="match status" value="1"/>
</dbReference>
<comment type="caution">
    <text evidence="10">The sequence shown here is derived from an EMBL/GenBank/DDBJ whole genome shotgun (WGS) entry which is preliminary data.</text>
</comment>
<evidence type="ECO:0000256" key="7">
    <source>
        <dbReference type="SAM" id="MobiDB-lite"/>
    </source>
</evidence>
<accession>A0A316TFV9</accession>
<organism evidence="10 11">
    <name type="scientific">Nocardioides silvaticus</name>
    <dbReference type="NCBI Taxonomy" id="2201891"/>
    <lineage>
        <taxon>Bacteria</taxon>
        <taxon>Bacillati</taxon>
        <taxon>Actinomycetota</taxon>
        <taxon>Actinomycetes</taxon>
        <taxon>Propionibacteriales</taxon>
        <taxon>Nocardioidaceae</taxon>
        <taxon>Nocardioides</taxon>
    </lineage>
</organism>
<sequence length="201" mass="21596">MEPGVPAPAGDPHAGSPAGAGPDLAALLQRSARGDRAAFAELYDASAARVHGLALRVVRDPAQAEEVTQEAFLEIWRTASRYDPSRGSAVSWLLTIAHRKAVDRVRSAEAAGRRESTYHHQNQTVEVDTTVEAATASLEARRVRAALQALTPVQREAIELAYFGGYTHTEVASLLDLPVGTAKTRIRDGLIRLRDTIGVGR</sequence>
<evidence type="ECO:0000256" key="2">
    <source>
        <dbReference type="ARBA" id="ARBA00023015"/>
    </source>
</evidence>
<feature type="domain" description="RNA polymerase sigma-70 region 2" evidence="8">
    <location>
        <begin position="42"/>
        <end position="108"/>
    </location>
</feature>
<dbReference type="GO" id="GO:0006352">
    <property type="term" value="P:DNA-templated transcription initiation"/>
    <property type="evidence" value="ECO:0007669"/>
    <property type="project" value="InterPro"/>
</dbReference>
<dbReference type="Pfam" id="PF04542">
    <property type="entry name" value="Sigma70_r2"/>
    <property type="match status" value="1"/>
</dbReference>
<dbReference type="Proteomes" id="UP000245507">
    <property type="component" value="Unassembled WGS sequence"/>
</dbReference>
<dbReference type="GO" id="GO:0006950">
    <property type="term" value="P:response to stress"/>
    <property type="evidence" value="ECO:0007669"/>
    <property type="project" value="UniProtKB-ARBA"/>
</dbReference>
<keyword evidence="3 6" id="KW-0731">Sigma factor</keyword>
<evidence type="ECO:0000259" key="9">
    <source>
        <dbReference type="Pfam" id="PF08281"/>
    </source>
</evidence>
<proteinExistence type="inferred from homology"/>
<dbReference type="InterPro" id="IPR013325">
    <property type="entry name" value="RNA_pol_sigma_r2"/>
</dbReference>
<keyword evidence="4 6" id="KW-0238">DNA-binding</keyword>
<feature type="region of interest" description="Disordered" evidence="7">
    <location>
        <begin position="1"/>
        <end position="22"/>
    </location>
</feature>
<feature type="domain" description="RNA polymerase sigma factor 70 region 4 type 2" evidence="9">
    <location>
        <begin position="141"/>
        <end position="193"/>
    </location>
</feature>
<keyword evidence="2 6" id="KW-0805">Transcription regulation</keyword>
<dbReference type="NCBIfam" id="TIGR02937">
    <property type="entry name" value="sigma70-ECF"/>
    <property type="match status" value="1"/>
</dbReference>
<dbReference type="Pfam" id="PF08281">
    <property type="entry name" value="Sigma70_r4_2"/>
    <property type="match status" value="1"/>
</dbReference>
<dbReference type="InterPro" id="IPR036388">
    <property type="entry name" value="WH-like_DNA-bd_sf"/>
</dbReference>
<dbReference type="SUPFAM" id="SSF88659">
    <property type="entry name" value="Sigma3 and sigma4 domains of RNA polymerase sigma factors"/>
    <property type="match status" value="1"/>
</dbReference>
<protein>
    <recommendedName>
        <fullName evidence="6">RNA polymerase sigma factor</fullName>
    </recommendedName>
</protein>
<dbReference type="InterPro" id="IPR000838">
    <property type="entry name" value="RNA_pol_sigma70_ECF_CS"/>
</dbReference>
<dbReference type="NCBIfam" id="NF007228">
    <property type="entry name" value="PRK09646.1"/>
    <property type="match status" value="1"/>
</dbReference>
<evidence type="ECO:0000256" key="4">
    <source>
        <dbReference type="ARBA" id="ARBA00023125"/>
    </source>
</evidence>
<dbReference type="GO" id="GO:0003677">
    <property type="term" value="F:DNA binding"/>
    <property type="evidence" value="ECO:0007669"/>
    <property type="project" value="UniProtKB-KW"/>
</dbReference>
<gene>
    <name evidence="10" type="ORF">DJ010_13285</name>
</gene>
<evidence type="ECO:0000259" key="8">
    <source>
        <dbReference type="Pfam" id="PF04542"/>
    </source>
</evidence>
<dbReference type="InterPro" id="IPR014284">
    <property type="entry name" value="RNA_pol_sigma-70_dom"/>
</dbReference>
<evidence type="ECO:0000256" key="1">
    <source>
        <dbReference type="ARBA" id="ARBA00010641"/>
    </source>
</evidence>
<dbReference type="CDD" id="cd06171">
    <property type="entry name" value="Sigma70_r4"/>
    <property type="match status" value="1"/>
</dbReference>
<dbReference type="InterPro" id="IPR013324">
    <property type="entry name" value="RNA_pol_sigma_r3/r4-like"/>
</dbReference>
<dbReference type="InterPro" id="IPR007627">
    <property type="entry name" value="RNA_pol_sigma70_r2"/>
</dbReference>
<evidence type="ECO:0000313" key="11">
    <source>
        <dbReference type="Proteomes" id="UP000245507"/>
    </source>
</evidence>
<reference evidence="10 11" key="1">
    <citation type="submission" date="2018-05" db="EMBL/GenBank/DDBJ databases">
        <title>Nocardioides silvaticus genome.</title>
        <authorList>
            <person name="Li C."/>
            <person name="Wang G."/>
        </authorList>
    </citation>
    <scope>NUCLEOTIDE SEQUENCE [LARGE SCALE GENOMIC DNA]</scope>
    <source>
        <strain evidence="10 11">CCTCC AB 2018079</strain>
    </source>
</reference>
<dbReference type="EMBL" id="QGDD01000005">
    <property type="protein sequence ID" value="PWN02668.1"/>
    <property type="molecule type" value="Genomic_DNA"/>
</dbReference>
<dbReference type="InterPro" id="IPR039425">
    <property type="entry name" value="RNA_pol_sigma-70-like"/>
</dbReference>
<dbReference type="InterPro" id="IPR013249">
    <property type="entry name" value="RNA_pol_sigma70_r4_t2"/>
</dbReference>
<dbReference type="Gene3D" id="1.10.1740.10">
    <property type="match status" value="1"/>
</dbReference>
<dbReference type="AlphaFoldDB" id="A0A316TFV9"/>
<dbReference type="OrthoDB" id="9784272at2"/>
<dbReference type="SUPFAM" id="SSF88946">
    <property type="entry name" value="Sigma2 domain of RNA polymerase sigma factors"/>
    <property type="match status" value="1"/>
</dbReference>
<dbReference type="PROSITE" id="PS01063">
    <property type="entry name" value="SIGMA70_ECF"/>
    <property type="match status" value="1"/>
</dbReference>
<keyword evidence="5 6" id="KW-0804">Transcription</keyword>
<evidence type="ECO:0000256" key="3">
    <source>
        <dbReference type="ARBA" id="ARBA00023082"/>
    </source>
</evidence>
<dbReference type="GO" id="GO:0016987">
    <property type="term" value="F:sigma factor activity"/>
    <property type="evidence" value="ECO:0007669"/>
    <property type="project" value="UniProtKB-KW"/>
</dbReference>
<name>A0A316TFV9_9ACTN</name>
<evidence type="ECO:0000256" key="6">
    <source>
        <dbReference type="RuleBase" id="RU000716"/>
    </source>
</evidence>
<dbReference type="PANTHER" id="PTHR43133:SF66">
    <property type="entry name" value="ECF RNA POLYMERASE SIGMA FACTOR SIGK"/>
    <property type="match status" value="1"/>
</dbReference>
<comment type="similarity">
    <text evidence="1 6">Belongs to the sigma-70 factor family. ECF subfamily.</text>
</comment>
<evidence type="ECO:0000256" key="5">
    <source>
        <dbReference type="ARBA" id="ARBA00023163"/>
    </source>
</evidence>
<evidence type="ECO:0000313" key="10">
    <source>
        <dbReference type="EMBL" id="PWN02668.1"/>
    </source>
</evidence>
<dbReference type="PANTHER" id="PTHR43133">
    <property type="entry name" value="RNA POLYMERASE ECF-TYPE SIGMA FACTO"/>
    <property type="match status" value="1"/>
</dbReference>